<reference evidence="1 2" key="1">
    <citation type="submission" date="2019-05" db="EMBL/GenBank/DDBJ databases">
        <title>Algicella ahnfeltiae gen. nov., sp. nov., a novel marine bacterium of the family Flavobacteriaceae isolated from a red alga.</title>
        <authorList>
            <person name="Nedashkovskaya O.I."/>
            <person name="Kukhlevskiy A.D."/>
            <person name="Kim S.-G."/>
            <person name="Zhukova N.V."/>
            <person name="Mikhailov V.V."/>
        </authorList>
    </citation>
    <scope>NUCLEOTIDE SEQUENCE [LARGE SCALE GENOMIC DNA]</scope>
    <source>
        <strain evidence="1 2">10Alg115</strain>
    </source>
</reference>
<accession>A0A5B7TQX6</accession>
<keyword evidence="2" id="KW-1185">Reference proteome</keyword>
<protein>
    <recommendedName>
        <fullName evidence="3">DUF4846 domain-containing protein</fullName>
    </recommendedName>
</protein>
<proteinExistence type="predicted"/>
<dbReference type="OrthoDB" id="5511471at2"/>
<dbReference type="PROSITE" id="PS51257">
    <property type="entry name" value="PROKAR_LIPOPROTEIN"/>
    <property type="match status" value="1"/>
</dbReference>
<sequence>MVKKVTSIILLIVLSSCKKERVSQYSYSIATAPTIKQNHINPDGNTLKTRFYPPKGYKRDSLQKKTFGYFLQNYPLKEHGKQVQLFNGNLKNRQDVHAAIFDISVGKRDLQQCADATMRLRADYLYQQKIYDSIHFNFTNGFNAEYSKWRNGQRISVNGNKVSWYNGSSKSDSRTSFDKYLTMVFSYAGTLSLEKEMKKINVEEIQIGDVFIQGGSPGHAVIVVDVAKNKEGKKLFLLAQSYMPAQEIHVLKNFKNTNISPWYDAENLQYLYTPEWNFTKNNLRRFN</sequence>
<evidence type="ECO:0008006" key="3">
    <source>
        <dbReference type="Google" id="ProtNLM"/>
    </source>
</evidence>
<organism evidence="1 2">
    <name type="scientific">Aureibaculum algae</name>
    <dbReference type="NCBI Taxonomy" id="2584122"/>
    <lineage>
        <taxon>Bacteria</taxon>
        <taxon>Pseudomonadati</taxon>
        <taxon>Bacteroidota</taxon>
        <taxon>Flavobacteriia</taxon>
        <taxon>Flavobacteriales</taxon>
        <taxon>Flavobacteriaceae</taxon>
        <taxon>Aureibaculum</taxon>
    </lineage>
</organism>
<dbReference type="InterPro" id="IPR032315">
    <property type="entry name" value="DUF4846"/>
</dbReference>
<dbReference type="AlphaFoldDB" id="A0A5B7TQX6"/>
<name>A0A5B7TQX6_9FLAO</name>
<evidence type="ECO:0000313" key="2">
    <source>
        <dbReference type="Proteomes" id="UP000306229"/>
    </source>
</evidence>
<dbReference type="Pfam" id="PF16138">
    <property type="entry name" value="DUF4846"/>
    <property type="match status" value="1"/>
</dbReference>
<dbReference type="Proteomes" id="UP000306229">
    <property type="component" value="Chromosome"/>
</dbReference>
<dbReference type="RefSeq" id="WP_138947923.1">
    <property type="nucleotide sequence ID" value="NZ_CP040749.1"/>
</dbReference>
<dbReference type="KEGG" id="fbe:FF125_00385"/>
<dbReference type="EMBL" id="CP040749">
    <property type="protein sequence ID" value="QCX36962.1"/>
    <property type="molecule type" value="Genomic_DNA"/>
</dbReference>
<evidence type="ECO:0000313" key="1">
    <source>
        <dbReference type="EMBL" id="QCX36962.1"/>
    </source>
</evidence>
<gene>
    <name evidence="1" type="ORF">FF125_00385</name>
</gene>